<dbReference type="GeneID" id="27331674"/>
<sequence length="618" mass="70578">MALAPSIWPPVDPAKGEFRILVLDDYDDPDEAISGHLQIASVHDNAVYDAISYAWADAGDFRTIYINGQQHAVASTLTINMRHCQIKTGTKAFWCDAISINQLDNDEKSQQIQIMHHIFAGARIVRVFFNPDSSYSPYVERAVDVLLQTVEHSDLQAAEIDGQPMNATHIEWLSGLRHDAWWTRVWVVQEFVLAKELVFQFRDKFFDVEVLNKPKIRQLPLALSMFQVGESRLSTELLQKCCRSFAQGVNNLLWYRNFPLDRRHGLEEKHMSLLTNILFEIRRRHVTNPKDRIFGILALVNRILGSSLIEPDYTKELRDIFALFTFELIEKSRSLIWLLQCHHTTNSLIGLPSWVPDYSSRYNFEVEQGRAEFLIWSRFDASLGSVASAKLLQHSNTLSLRGVLVDTVAHVGHFHDRRAGARYLWHLQALMRWEALCREVFDRIESADYICGNQTVWKAYCKAVTGRLSKPDFSYDPELKYKYCTAEFGAHQDKIADHDGNNRVFEQVLKTIARRCLAITNKGYICLAPPSTKEGDAVYILAGGKGPFVLRPVCPDEKVRLPSQNSYNPFHMAVGYKSKLTSTQCRLIGDCYVEGVMKGEFIKDHGLGLDDFEDVVLV</sequence>
<dbReference type="HOGENOM" id="CLU_004184_7_2_1"/>
<dbReference type="Pfam" id="PF06985">
    <property type="entry name" value="HET"/>
    <property type="match status" value="1"/>
</dbReference>
<dbReference type="STRING" id="91928.A0A0D1ZXJ6"/>
<accession>A0A0D1ZXJ6</accession>
<dbReference type="AlphaFoldDB" id="A0A0D1ZXJ6"/>
<keyword evidence="3" id="KW-1185">Reference proteome</keyword>
<feature type="domain" description="Heterokaryon incompatibility" evidence="1">
    <location>
        <begin position="48"/>
        <end position="190"/>
    </location>
</feature>
<name>A0A0D1ZXJ6_9EURO</name>
<proteinExistence type="predicted"/>
<evidence type="ECO:0000313" key="3">
    <source>
        <dbReference type="Proteomes" id="UP000053328"/>
    </source>
</evidence>
<evidence type="ECO:0000259" key="1">
    <source>
        <dbReference type="Pfam" id="PF06985"/>
    </source>
</evidence>
<gene>
    <name evidence="2" type="ORF">PV08_04591</name>
</gene>
<dbReference type="VEuPathDB" id="FungiDB:PV08_04591"/>
<reference evidence="2 3" key="1">
    <citation type="submission" date="2015-01" db="EMBL/GenBank/DDBJ databases">
        <title>The Genome Sequence of Exophiala spinifera CBS89968.</title>
        <authorList>
            <consortium name="The Broad Institute Genomics Platform"/>
            <person name="Cuomo C."/>
            <person name="de Hoog S."/>
            <person name="Gorbushina A."/>
            <person name="Stielow B."/>
            <person name="Teixiera M."/>
            <person name="Abouelleil A."/>
            <person name="Chapman S.B."/>
            <person name="Priest M."/>
            <person name="Young S.K."/>
            <person name="Wortman J."/>
            <person name="Nusbaum C."/>
            <person name="Birren B."/>
        </authorList>
    </citation>
    <scope>NUCLEOTIDE SEQUENCE [LARGE SCALE GENOMIC DNA]</scope>
    <source>
        <strain evidence="2 3">CBS 89968</strain>
    </source>
</reference>
<dbReference type="EMBL" id="KN847494">
    <property type="protein sequence ID" value="KIW17397.1"/>
    <property type="molecule type" value="Genomic_DNA"/>
</dbReference>
<dbReference type="RefSeq" id="XP_016237613.1">
    <property type="nucleotide sequence ID" value="XM_016378936.1"/>
</dbReference>
<dbReference type="Proteomes" id="UP000053328">
    <property type="component" value="Unassembled WGS sequence"/>
</dbReference>
<dbReference type="InterPro" id="IPR052895">
    <property type="entry name" value="HetReg/Transcr_Mod"/>
</dbReference>
<dbReference type="PANTHER" id="PTHR24148:SF64">
    <property type="entry name" value="HETEROKARYON INCOMPATIBILITY DOMAIN-CONTAINING PROTEIN"/>
    <property type="match status" value="1"/>
</dbReference>
<dbReference type="OrthoDB" id="4106239at2759"/>
<protein>
    <recommendedName>
        <fullName evidence="1">Heterokaryon incompatibility domain-containing protein</fullName>
    </recommendedName>
</protein>
<evidence type="ECO:0000313" key="2">
    <source>
        <dbReference type="EMBL" id="KIW17397.1"/>
    </source>
</evidence>
<dbReference type="Pfam" id="PF26639">
    <property type="entry name" value="Het-6_barrel"/>
    <property type="match status" value="1"/>
</dbReference>
<organism evidence="2 3">
    <name type="scientific">Exophiala spinifera</name>
    <dbReference type="NCBI Taxonomy" id="91928"/>
    <lineage>
        <taxon>Eukaryota</taxon>
        <taxon>Fungi</taxon>
        <taxon>Dikarya</taxon>
        <taxon>Ascomycota</taxon>
        <taxon>Pezizomycotina</taxon>
        <taxon>Eurotiomycetes</taxon>
        <taxon>Chaetothyriomycetidae</taxon>
        <taxon>Chaetothyriales</taxon>
        <taxon>Herpotrichiellaceae</taxon>
        <taxon>Exophiala</taxon>
    </lineage>
</organism>
<dbReference type="PANTHER" id="PTHR24148">
    <property type="entry name" value="ANKYRIN REPEAT DOMAIN-CONTAINING PROTEIN 39 HOMOLOG-RELATED"/>
    <property type="match status" value="1"/>
</dbReference>
<dbReference type="InterPro" id="IPR010730">
    <property type="entry name" value="HET"/>
</dbReference>